<dbReference type="InterPro" id="IPR013751">
    <property type="entry name" value="ACP_syn_III_N"/>
</dbReference>
<dbReference type="NCBIfam" id="NF006829">
    <property type="entry name" value="PRK09352.1"/>
    <property type="match status" value="1"/>
</dbReference>
<organism evidence="10">
    <name type="scientific">marine metagenome</name>
    <dbReference type="NCBI Taxonomy" id="408172"/>
    <lineage>
        <taxon>unclassified sequences</taxon>
        <taxon>metagenomes</taxon>
        <taxon>ecological metagenomes</taxon>
    </lineage>
</organism>
<evidence type="ECO:0000256" key="6">
    <source>
        <dbReference type="ARBA" id="ARBA00023098"/>
    </source>
</evidence>
<dbReference type="AlphaFoldDB" id="A0A381R7J5"/>
<evidence type="ECO:0000259" key="8">
    <source>
        <dbReference type="Pfam" id="PF08541"/>
    </source>
</evidence>
<dbReference type="GO" id="GO:0006633">
    <property type="term" value="P:fatty acid biosynthetic process"/>
    <property type="evidence" value="ECO:0007669"/>
    <property type="project" value="UniProtKB-KW"/>
</dbReference>
<sequence length="314" mass="33383">MTSNSLFGARMVALGTALPDKVLTNQDLEKMVDTSSEWIVERSGIHERRIGGTTAGLAAEAGQIAIERSGIDPQTIDLLILATTTPDRRVPATASTVQELLGLSCGAMDLNAACSGFVYGMIAAHGFINMGHQRVLVIGAETLRRLVDWTDRATCILFADGAGAAIIERTEGPGDLHGWHVNSNGALEEALYCDFDATIQMSGQAIFKNAVLAMEHAARQSLEMADLSPAEIDLVVPHQANVRIVEASCKRLGIPYEKTSMVIHRTGNTSSASIPLALEDAWEAGRVKKGDRLLLVGFGAGMTSAAAVITWDGK</sequence>
<evidence type="ECO:0000256" key="5">
    <source>
        <dbReference type="ARBA" id="ARBA00022832"/>
    </source>
</evidence>
<evidence type="ECO:0000256" key="2">
    <source>
        <dbReference type="ARBA" id="ARBA00008642"/>
    </source>
</evidence>
<dbReference type="PANTHER" id="PTHR43091">
    <property type="entry name" value="3-OXOACYL-[ACYL-CARRIER-PROTEIN] SYNTHASE"/>
    <property type="match status" value="1"/>
</dbReference>
<dbReference type="Pfam" id="PF08541">
    <property type="entry name" value="ACP_syn_III_C"/>
    <property type="match status" value="1"/>
</dbReference>
<evidence type="ECO:0000256" key="7">
    <source>
        <dbReference type="ARBA" id="ARBA00023160"/>
    </source>
</evidence>
<evidence type="ECO:0000313" key="10">
    <source>
        <dbReference type="EMBL" id="SUZ85503.1"/>
    </source>
</evidence>
<feature type="domain" description="Beta-ketoacyl-[acyl-carrier-protein] synthase III N-terminal" evidence="9">
    <location>
        <begin position="108"/>
        <end position="185"/>
    </location>
</feature>
<gene>
    <name evidence="10" type="ORF">METZ01_LOCUS38357</name>
</gene>
<dbReference type="Pfam" id="PF08545">
    <property type="entry name" value="ACP_syn_III"/>
    <property type="match status" value="1"/>
</dbReference>
<dbReference type="EMBL" id="UINC01001638">
    <property type="protein sequence ID" value="SUZ85503.1"/>
    <property type="molecule type" value="Genomic_DNA"/>
</dbReference>
<proteinExistence type="inferred from homology"/>
<keyword evidence="6" id="KW-0443">Lipid metabolism</keyword>
<dbReference type="InterPro" id="IPR016039">
    <property type="entry name" value="Thiolase-like"/>
</dbReference>
<evidence type="ECO:0000256" key="1">
    <source>
        <dbReference type="ARBA" id="ARBA00005189"/>
    </source>
</evidence>
<dbReference type="CDD" id="cd00830">
    <property type="entry name" value="KAS_III"/>
    <property type="match status" value="1"/>
</dbReference>
<keyword evidence="3" id="KW-0444">Lipid biosynthesis</keyword>
<dbReference type="HAMAP" id="MF_01815">
    <property type="entry name" value="FabH"/>
    <property type="match status" value="1"/>
</dbReference>
<dbReference type="InterPro" id="IPR004655">
    <property type="entry name" value="FabH"/>
</dbReference>
<protein>
    <recommendedName>
        <fullName evidence="11">Beta-ketoacyl-[acyl-carrier-protein] synthase III C-terminal domain-containing protein</fullName>
    </recommendedName>
</protein>
<reference evidence="10" key="1">
    <citation type="submission" date="2018-05" db="EMBL/GenBank/DDBJ databases">
        <authorList>
            <person name="Lanie J.A."/>
            <person name="Ng W.-L."/>
            <person name="Kazmierczak K.M."/>
            <person name="Andrzejewski T.M."/>
            <person name="Davidsen T.M."/>
            <person name="Wayne K.J."/>
            <person name="Tettelin H."/>
            <person name="Glass J.I."/>
            <person name="Rusch D."/>
            <person name="Podicherti R."/>
            <person name="Tsui H.-C.T."/>
            <person name="Winkler M.E."/>
        </authorList>
    </citation>
    <scope>NUCLEOTIDE SEQUENCE</scope>
</reference>
<dbReference type="SUPFAM" id="SSF53901">
    <property type="entry name" value="Thiolase-like"/>
    <property type="match status" value="1"/>
</dbReference>
<evidence type="ECO:0000256" key="3">
    <source>
        <dbReference type="ARBA" id="ARBA00022516"/>
    </source>
</evidence>
<feature type="domain" description="Beta-ketoacyl-[acyl-carrier-protein] synthase III C-terminal" evidence="8">
    <location>
        <begin position="222"/>
        <end position="311"/>
    </location>
</feature>
<evidence type="ECO:0000256" key="4">
    <source>
        <dbReference type="ARBA" id="ARBA00022679"/>
    </source>
</evidence>
<dbReference type="InterPro" id="IPR013747">
    <property type="entry name" value="ACP_syn_III_C"/>
</dbReference>
<dbReference type="PANTHER" id="PTHR43091:SF1">
    <property type="entry name" value="BETA-KETOACYL-[ACYL-CARRIER-PROTEIN] SYNTHASE III, CHLOROPLASTIC"/>
    <property type="match status" value="1"/>
</dbReference>
<dbReference type="GO" id="GO:0004315">
    <property type="term" value="F:3-oxoacyl-[acyl-carrier-protein] synthase activity"/>
    <property type="evidence" value="ECO:0007669"/>
    <property type="project" value="InterPro"/>
</dbReference>
<keyword evidence="4" id="KW-0808">Transferase</keyword>
<name>A0A381R7J5_9ZZZZ</name>
<accession>A0A381R7J5</accession>
<comment type="similarity">
    <text evidence="2">Belongs to the thiolase-like superfamily. FabH family.</text>
</comment>
<dbReference type="Gene3D" id="3.40.47.10">
    <property type="match status" value="1"/>
</dbReference>
<dbReference type="NCBIfam" id="TIGR00747">
    <property type="entry name" value="fabH"/>
    <property type="match status" value="1"/>
</dbReference>
<evidence type="ECO:0000259" key="9">
    <source>
        <dbReference type="Pfam" id="PF08545"/>
    </source>
</evidence>
<evidence type="ECO:0008006" key="11">
    <source>
        <dbReference type="Google" id="ProtNLM"/>
    </source>
</evidence>
<keyword evidence="7" id="KW-0275">Fatty acid biosynthesis</keyword>
<keyword evidence="5" id="KW-0276">Fatty acid metabolism</keyword>
<comment type="pathway">
    <text evidence="1">Lipid metabolism.</text>
</comment>